<sequence>MTPALKLRLCRNPSPSVPRSRTISPTRSMDRAGPGRAEQPPVPVQVSRERERERERERDLEGTMLDVGSIGARVRGRERERERVSLSMALRDTPGDGRLLANYIANIRANPTTAPLPRRSPAPSPRRDVRIGRDDLWNAASMTRLERERQREREREMEREREAEGDKPASSSPPVRRAKKYKR</sequence>
<feature type="compositionally biased region" description="Basic and acidic residues" evidence="1">
    <location>
        <begin position="47"/>
        <end position="61"/>
    </location>
</feature>
<name>A0A9K3CLS9_9EUKA</name>
<feature type="region of interest" description="Disordered" evidence="1">
    <location>
        <begin position="1"/>
        <end position="83"/>
    </location>
</feature>
<accession>A0A9K3CLS9</accession>
<proteinExistence type="predicted"/>
<gene>
    <name evidence="2" type="ORF">KIPB_000119</name>
</gene>
<dbReference type="AlphaFoldDB" id="A0A9K3CLS9"/>
<feature type="compositionally biased region" description="Polar residues" evidence="1">
    <location>
        <begin position="13"/>
        <end position="27"/>
    </location>
</feature>
<comment type="caution">
    <text evidence="2">The sequence shown here is derived from an EMBL/GenBank/DDBJ whole genome shotgun (WGS) entry which is preliminary data.</text>
</comment>
<organism evidence="2 3">
    <name type="scientific">Kipferlia bialata</name>
    <dbReference type="NCBI Taxonomy" id="797122"/>
    <lineage>
        <taxon>Eukaryota</taxon>
        <taxon>Metamonada</taxon>
        <taxon>Carpediemonas-like organisms</taxon>
        <taxon>Kipferlia</taxon>
    </lineage>
</organism>
<feature type="region of interest" description="Disordered" evidence="1">
    <location>
        <begin position="111"/>
        <end position="183"/>
    </location>
</feature>
<feature type="compositionally biased region" description="Basic and acidic residues" evidence="1">
    <location>
        <begin position="125"/>
        <end position="136"/>
    </location>
</feature>
<dbReference type="Proteomes" id="UP000265618">
    <property type="component" value="Unassembled WGS sequence"/>
</dbReference>
<dbReference type="EMBL" id="BDIP01000011">
    <property type="protein sequence ID" value="GIQ79471.1"/>
    <property type="molecule type" value="Genomic_DNA"/>
</dbReference>
<evidence type="ECO:0000256" key="1">
    <source>
        <dbReference type="SAM" id="MobiDB-lite"/>
    </source>
</evidence>
<keyword evidence="3" id="KW-1185">Reference proteome</keyword>
<protein>
    <submittedName>
        <fullName evidence="2">Uncharacterized protein</fullName>
    </submittedName>
</protein>
<feature type="compositionally biased region" description="Basic and acidic residues" evidence="1">
    <location>
        <begin position="144"/>
        <end position="167"/>
    </location>
</feature>
<evidence type="ECO:0000313" key="3">
    <source>
        <dbReference type="Proteomes" id="UP000265618"/>
    </source>
</evidence>
<evidence type="ECO:0000313" key="2">
    <source>
        <dbReference type="EMBL" id="GIQ79471.1"/>
    </source>
</evidence>
<reference evidence="2 3" key="1">
    <citation type="journal article" date="2018" name="PLoS ONE">
        <title>The draft genome of Kipferlia bialata reveals reductive genome evolution in fornicate parasites.</title>
        <authorList>
            <person name="Tanifuji G."/>
            <person name="Takabayashi S."/>
            <person name="Kume K."/>
            <person name="Takagi M."/>
            <person name="Nakayama T."/>
            <person name="Kamikawa R."/>
            <person name="Inagaki Y."/>
            <person name="Hashimoto T."/>
        </authorList>
    </citation>
    <scope>NUCLEOTIDE SEQUENCE [LARGE SCALE GENOMIC DNA]</scope>
    <source>
        <strain evidence="2">NY0173</strain>
    </source>
</reference>